<comment type="caution">
    <text evidence="2">The sequence shown here is derived from an EMBL/GenBank/DDBJ whole genome shotgun (WGS) entry which is preliminary data.</text>
</comment>
<feature type="region of interest" description="Disordered" evidence="1">
    <location>
        <begin position="868"/>
        <end position="902"/>
    </location>
</feature>
<protein>
    <submittedName>
        <fullName evidence="2">Uncharacterized protein</fullName>
    </submittedName>
</protein>
<dbReference type="EMBL" id="SDOX01000122">
    <property type="protein sequence ID" value="TFJ81784.1"/>
    <property type="molecule type" value="Genomic_DNA"/>
</dbReference>
<dbReference type="AlphaFoldDB" id="A0A4D9CT95"/>
<feature type="compositionally biased region" description="Gly residues" evidence="1">
    <location>
        <begin position="629"/>
        <end position="639"/>
    </location>
</feature>
<name>A0A4D9CT95_9STRA</name>
<keyword evidence="3" id="KW-1185">Reference proteome</keyword>
<feature type="compositionally biased region" description="Gly residues" evidence="1">
    <location>
        <begin position="810"/>
        <end position="822"/>
    </location>
</feature>
<reference evidence="2 3" key="1">
    <citation type="submission" date="2019-01" db="EMBL/GenBank/DDBJ databases">
        <title>Nuclear Genome Assembly of the Microalgal Biofuel strain Nannochloropsis salina CCMP1776.</title>
        <authorList>
            <person name="Hovde B."/>
        </authorList>
    </citation>
    <scope>NUCLEOTIDE SEQUENCE [LARGE SCALE GENOMIC DNA]</scope>
    <source>
        <strain evidence="2 3">CCMP1776</strain>
    </source>
</reference>
<proteinExistence type="predicted"/>
<gene>
    <name evidence="2" type="ORF">NSK_007032</name>
</gene>
<sequence length="902" mass="97045">MSGKRTRRPVQKLGDFEEVDSVSSLAGVAPDAGSVVSHATGSRAHQRQQHQRAGRANKKRDDRSALVEVWMCKNESGNKPSTAIKEEYAQQLRIRKDGFWDTMKAYALKSKLACLPDFEQIWHHMKDDKSDLLQDLRLQGVDFWWEQEEDEQGVVFYKPNTQNLKNFKPASGLLHHFYQVYIHDSRNYETVRHNPRATGSRFRTDPEELDDLVAKLSPFRVLPEPKALLVLPNSTAPLHQSLRGTYALGKKVNNHNVFFRPARQVAKGKGADFRSVILNGATVDVPAGKEENYALVVNALSVLCKEERKDEGESEVFQDVPFRMRVPPEGAEEAPGREAGVLTTTIEDLGENMFDLTADVGVMVYPVRGLLPIPEIMRFIDFGAVWQGCFSPFPRTAASFQEFVAQFSAFPETCLSFFFYGGDSAGGRTRGEEAVGGRTDVLAEDYIRFMTWFANFDDGLGQACCNAWALYKALEGVPFYLSSQSEDLRAVRQAGMYAVRLSDTKPQCLTVEVWQQAEVESMEEEDGVGAATSGAVEGTVLCFRVRVTYNHPAGGAAKKAAALSTVDGVVLPQVQFSLEDAEGKVSVTSRNRLAGPVLKKIEQQARLPAGIALTPLLFSEDARELYGPRSGGEGLGRGVSGSSTGSTGAGGRGRRNNMGPPAAPIPTEESRTGSRKRGKAGTAAAGGAELQSQTHKRKRGGGEDRSLPPPLSKMGTAGASAFNDETFDINGAKQLAAAQIKREVSNVLPSAEGEGSRSIDMPPAISAGLTGSSSGSNGAPLNMWGQHIPMPTVGRDHSLAPPPMMSGNSLTGGGSGVGGASGGLRQESIGKGDSWGSVLKNIDDLSPPGVNREHSLALGLPSFSRDMSMGSLSDFPRLSRGPSQYEESLGGAGEEGGGKSGN</sequence>
<dbReference type="OrthoDB" id="10300910at2759"/>
<evidence type="ECO:0000313" key="2">
    <source>
        <dbReference type="EMBL" id="TFJ81784.1"/>
    </source>
</evidence>
<evidence type="ECO:0000256" key="1">
    <source>
        <dbReference type="SAM" id="MobiDB-lite"/>
    </source>
</evidence>
<feature type="region of interest" description="Disordered" evidence="1">
    <location>
        <begin position="628"/>
        <end position="718"/>
    </location>
</feature>
<feature type="region of interest" description="Disordered" evidence="1">
    <location>
        <begin position="806"/>
        <end position="835"/>
    </location>
</feature>
<organism evidence="2 3">
    <name type="scientific">Nannochloropsis salina CCMP1776</name>
    <dbReference type="NCBI Taxonomy" id="1027361"/>
    <lineage>
        <taxon>Eukaryota</taxon>
        <taxon>Sar</taxon>
        <taxon>Stramenopiles</taxon>
        <taxon>Ochrophyta</taxon>
        <taxon>Eustigmatophyceae</taxon>
        <taxon>Eustigmatales</taxon>
        <taxon>Monodopsidaceae</taxon>
        <taxon>Microchloropsis</taxon>
        <taxon>Microchloropsis salina</taxon>
    </lineage>
</organism>
<feature type="region of interest" description="Disordered" evidence="1">
    <location>
        <begin position="30"/>
        <end position="62"/>
    </location>
</feature>
<evidence type="ECO:0000313" key="3">
    <source>
        <dbReference type="Proteomes" id="UP000355283"/>
    </source>
</evidence>
<feature type="compositionally biased region" description="Basic residues" evidence="1">
    <location>
        <begin position="44"/>
        <end position="58"/>
    </location>
</feature>
<accession>A0A4D9CT95</accession>
<feature type="compositionally biased region" description="Gly residues" evidence="1">
    <location>
        <begin position="890"/>
        <end position="902"/>
    </location>
</feature>
<dbReference type="Proteomes" id="UP000355283">
    <property type="component" value="Unassembled WGS sequence"/>
</dbReference>